<feature type="transmembrane region" description="Helical" evidence="1">
    <location>
        <begin position="111"/>
        <end position="134"/>
    </location>
</feature>
<feature type="transmembrane region" description="Helical" evidence="1">
    <location>
        <begin position="140"/>
        <end position="164"/>
    </location>
</feature>
<evidence type="ECO:0000313" key="2">
    <source>
        <dbReference type="EMBL" id="NBD23116.1"/>
    </source>
</evidence>
<dbReference type="RefSeq" id="WP_161741556.1">
    <property type="nucleotide sequence ID" value="NZ_JAAAMV010000002.1"/>
</dbReference>
<feature type="transmembrane region" description="Helical" evidence="1">
    <location>
        <begin position="37"/>
        <end position="56"/>
    </location>
</feature>
<accession>A0ABW9XKI8</accession>
<feature type="transmembrane region" description="Helical" evidence="1">
    <location>
        <begin position="318"/>
        <end position="336"/>
    </location>
</feature>
<evidence type="ECO:0000256" key="1">
    <source>
        <dbReference type="SAM" id="Phobius"/>
    </source>
</evidence>
<feature type="transmembrane region" description="Helical" evidence="1">
    <location>
        <begin position="176"/>
        <end position="198"/>
    </location>
</feature>
<dbReference type="Pfam" id="PF05975">
    <property type="entry name" value="EcsB"/>
    <property type="match status" value="1"/>
</dbReference>
<dbReference type="InterPro" id="IPR010288">
    <property type="entry name" value="EcsB_ABC"/>
</dbReference>
<keyword evidence="3" id="KW-1185">Reference proteome</keyword>
<sequence>MRDLAVNWRVGTLFRRRLKRFWAEQWRAWRTALDWTVWVYFILPLLWIGGGTYLDIWHHPPDWLRQLPMWTGERLPLVVVFVGRLRTFAEEADVLFLLQRRTWGRGMMLRGAAYTAAVLLFLTALVYAVLLPFFVAVHHFSAATLVTMIVYTWAWACIGAVWRNLLEARFSGFRKWLVKTAVLLLLAITYLIPMIYWGSSPARLLPPILIGAAAFALLLRVKLRARDAFESDTQQEQLARLASTQFLLRNVMERKPRIRLRRPLLLRNSKRIFKRFDGETLLGEMIIKAYVRRFPLVRTWLAFNLLSAVGLILTPAVIQPYVAIALMLLFSTWITSHWRGMMAEPYFAQFRWPDAVKRKSAGRVRFWLVVPSAGLFGMICGLKAYGAWGLLAIVPGVLIWIVINSIVTSTMLLSDRKAEEA</sequence>
<feature type="transmembrane region" description="Helical" evidence="1">
    <location>
        <begin position="366"/>
        <end position="385"/>
    </location>
</feature>
<evidence type="ECO:0000313" key="3">
    <source>
        <dbReference type="Proteomes" id="UP000665561"/>
    </source>
</evidence>
<organism evidence="2 3">
    <name type="scientific">Paenibacillus glycinis</name>
    <dbReference type="NCBI Taxonomy" id="2697035"/>
    <lineage>
        <taxon>Bacteria</taxon>
        <taxon>Bacillati</taxon>
        <taxon>Bacillota</taxon>
        <taxon>Bacilli</taxon>
        <taxon>Bacillales</taxon>
        <taxon>Paenibacillaceae</taxon>
        <taxon>Paenibacillus</taxon>
    </lineage>
</organism>
<name>A0ABW9XKI8_9BACL</name>
<protein>
    <recommendedName>
        <fullName evidence="4">ABC transporter permease</fullName>
    </recommendedName>
</protein>
<feature type="transmembrane region" description="Helical" evidence="1">
    <location>
        <begin position="391"/>
        <end position="413"/>
    </location>
</feature>
<comment type="caution">
    <text evidence="2">The sequence shown here is derived from an EMBL/GenBank/DDBJ whole genome shotgun (WGS) entry which is preliminary data.</text>
</comment>
<proteinExistence type="predicted"/>
<evidence type="ECO:0008006" key="4">
    <source>
        <dbReference type="Google" id="ProtNLM"/>
    </source>
</evidence>
<gene>
    <name evidence="2" type="ORF">GT019_04465</name>
</gene>
<keyword evidence="1" id="KW-1133">Transmembrane helix</keyword>
<reference evidence="2 3" key="1">
    <citation type="submission" date="2020-01" db="EMBL/GenBank/DDBJ databases">
        <title>Paenibacillus soybeanensis sp. nov. isolated from the nodules of soybean (Glycine max(L.) Merr).</title>
        <authorList>
            <person name="Wang H."/>
        </authorList>
    </citation>
    <scope>NUCLEOTIDE SEQUENCE [LARGE SCALE GENOMIC DNA]</scope>
    <source>
        <strain evidence="2 3">T1</strain>
    </source>
</reference>
<feature type="transmembrane region" description="Helical" evidence="1">
    <location>
        <begin position="295"/>
        <end position="312"/>
    </location>
</feature>
<dbReference type="Proteomes" id="UP000665561">
    <property type="component" value="Unassembled WGS sequence"/>
</dbReference>
<dbReference type="EMBL" id="JAAAMV010000002">
    <property type="protein sequence ID" value="NBD23116.1"/>
    <property type="molecule type" value="Genomic_DNA"/>
</dbReference>
<feature type="transmembrane region" description="Helical" evidence="1">
    <location>
        <begin position="204"/>
        <end position="221"/>
    </location>
</feature>
<keyword evidence="1" id="KW-0812">Transmembrane</keyword>
<keyword evidence="1" id="KW-0472">Membrane</keyword>